<keyword evidence="2" id="KW-1185">Reference proteome</keyword>
<evidence type="ECO:0000313" key="1">
    <source>
        <dbReference type="EMBL" id="RVD91874.1"/>
    </source>
</evidence>
<organism evidence="1 2">
    <name type="scientific">Tubulinosema ratisbonensis</name>
    <dbReference type="NCBI Taxonomy" id="291195"/>
    <lineage>
        <taxon>Eukaryota</taxon>
        <taxon>Fungi</taxon>
        <taxon>Fungi incertae sedis</taxon>
        <taxon>Microsporidia</taxon>
        <taxon>Tubulinosematoidea</taxon>
        <taxon>Tubulinosematidae</taxon>
        <taxon>Tubulinosema</taxon>
    </lineage>
</organism>
<protein>
    <submittedName>
        <fullName evidence="1">Uncharacterized protein</fullName>
    </submittedName>
</protein>
<dbReference type="EMBL" id="RCSS01000385">
    <property type="protein sequence ID" value="RVD91874.1"/>
    <property type="molecule type" value="Genomic_DNA"/>
</dbReference>
<gene>
    <name evidence="1" type="ORF">TUBRATIS_16520</name>
</gene>
<evidence type="ECO:0000313" key="2">
    <source>
        <dbReference type="Proteomes" id="UP000282876"/>
    </source>
</evidence>
<dbReference type="AlphaFoldDB" id="A0A437AL97"/>
<dbReference type="Proteomes" id="UP000282876">
    <property type="component" value="Unassembled WGS sequence"/>
</dbReference>
<sequence length="41" mass="5094">MKTRKIFSLYYNVKNLILYVFNLLNYSIKKFSFNLSTKYNY</sequence>
<feature type="non-terminal residue" evidence="1">
    <location>
        <position position="41"/>
    </location>
</feature>
<accession>A0A437AL97</accession>
<name>A0A437AL97_9MICR</name>
<dbReference type="VEuPathDB" id="MicrosporidiaDB:TUBRATIS_16520"/>
<proteinExistence type="predicted"/>
<reference evidence="1 2" key="1">
    <citation type="submission" date="2018-10" db="EMBL/GenBank/DDBJ databases">
        <title>Draft genome sequence of the microsporidian Tubulinosema ratisbonensis.</title>
        <authorList>
            <person name="Polonais V."/>
            <person name="Peyretaillade E."/>
            <person name="Niehus S."/>
            <person name="Wawrzyniak I."/>
            <person name="Franchet A."/>
            <person name="Gaspin C."/>
            <person name="Reichstadt M."/>
            <person name="Belser C."/>
            <person name="Labadie K."/>
            <person name="Delbac F."/>
            <person name="Ferrandon D."/>
        </authorList>
    </citation>
    <scope>NUCLEOTIDE SEQUENCE [LARGE SCALE GENOMIC DNA]</scope>
    <source>
        <strain evidence="1 2">Franzen</strain>
    </source>
</reference>
<comment type="caution">
    <text evidence="1">The sequence shown here is derived from an EMBL/GenBank/DDBJ whole genome shotgun (WGS) entry which is preliminary data.</text>
</comment>